<sequence>MIYQVVNLENLVVNRANDRHGELENETAAIAWLFSNHSAHMRKLARDIVKASRLYEPPLVYPEGSKFIVYDGNRRTTCLKLLANPKRAPNIELQQFFAELRGSWIGDFPLSVTCQVETDRDEIDEILFRRHTGIQGGIGQSRWTGRMKTNFINRTGKGGKINLADAVEERLKEAHMLPENVKIPRSNFNRLLSAESFRNRVGITTIKGHLEFIRQEDVALKALARVAKDMAEKHTTLDDVWDAERKSLYLDSLETQGLLPTAAHALSVSPNKKTANQTSEASIKLPVRAKRIPKRTTLIAHEEYGVVWSGRIQRQKAIWNELQFKLELDLHPNAIAVLCRVLLELSVDNYISRTKLASISEADALVRKLIAVAENLQACGKLNKRYLEIVRKARNMDAIISVDTLNKYVHSSNLAPNADHLTALWDTFAELVVLCLNE</sequence>
<dbReference type="EMBL" id="JAODYY010000002">
    <property type="protein sequence ID" value="MDH0123455.1"/>
    <property type="molecule type" value="Genomic_DNA"/>
</dbReference>
<name>A0AA42GWA7_9HYPH</name>
<dbReference type="Proteomes" id="UP001158087">
    <property type="component" value="Unassembled WGS sequence"/>
</dbReference>
<dbReference type="AlphaFoldDB" id="A0AA42GWA7"/>
<evidence type="ECO:0000313" key="1">
    <source>
        <dbReference type="EMBL" id="MDH0123455.1"/>
    </source>
</evidence>
<evidence type="ECO:0008006" key="3">
    <source>
        <dbReference type="Google" id="ProtNLM"/>
    </source>
</evidence>
<accession>A0AA42GWA7</accession>
<comment type="caution">
    <text evidence="1">The sequence shown here is derived from an EMBL/GenBank/DDBJ whole genome shotgun (WGS) entry which is preliminary data.</text>
</comment>
<protein>
    <recommendedName>
        <fullName evidence="3">ParB/Sulfiredoxin domain-containing protein</fullName>
    </recommendedName>
</protein>
<reference evidence="1" key="1">
    <citation type="submission" date="2022-09" db="EMBL/GenBank/DDBJ databases">
        <title>Intensive care unit water sources are persistently colonized with multi-drug resistant bacteria and are the site of extensive horizontal gene transfer of antibiotic resistance genes.</title>
        <authorList>
            <person name="Diorio-Toth L."/>
        </authorList>
    </citation>
    <scope>NUCLEOTIDE SEQUENCE</scope>
    <source>
        <strain evidence="1">GD04153</strain>
    </source>
</reference>
<gene>
    <name evidence="1" type="ORF">N7376_05570</name>
</gene>
<organism evidence="1 2">
    <name type="scientific">Brucella intermedia GD04153</name>
    <dbReference type="NCBI Taxonomy" id="2975438"/>
    <lineage>
        <taxon>Bacteria</taxon>
        <taxon>Pseudomonadati</taxon>
        <taxon>Pseudomonadota</taxon>
        <taxon>Alphaproteobacteria</taxon>
        <taxon>Hyphomicrobiales</taxon>
        <taxon>Brucellaceae</taxon>
        <taxon>Brucella/Ochrobactrum group</taxon>
        <taxon>Brucella</taxon>
    </lineage>
</organism>
<evidence type="ECO:0000313" key="2">
    <source>
        <dbReference type="Proteomes" id="UP001158087"/>
    </source>
</evidence>
<proteinExistence type="predicted"/>